<dbReference type="Proteomes" id="UP000807504">
    <property type="component" value="Unassembled WGS sequence"/>
</dbReference>
<keyword evidence="3" id="KW-1185">Reference proteome</keyword>
<gene>
    <name evidence="2" type="ORF">HNY73_016520</name>
</gene>
<evidence type="ECO:0000313" key="2">
    <source>
        <dbReference type="EMBL" id="KAF8773912.1"/>
    </source>
</evidence>
<sequence length="120" mass="12918">MHCPRTQPAHRSPHALPTHTASTPLTSCIAHANSQHTAHLMHCPRQQPAHRSPHALPAPTSHHTPHALPTPTASTPLTSCIAHANSPAPIISCITHTNNPTAFPVHLSLSNFLPYSFHYA</sequence>
<protein>
    <submittedName>
        <fullName evidence="2">Uncharacterized protein</fullName>
    </submittedName>
</protein>
<accession>A0A8T0EJ20</accession>
<evidence type="ECO:0000313" key="3">
    <source>
        <dbReference type="Proteomes" id="UP000807504"/>
    </source>
</evidence>
<comment type="caution">
    <text evidence="2">The sequence shown here is derived from an EMBL/GenBank/DDBJ whole genome shotgun (WGS) entry which is preliminary data.</text>
</comment>
<reference evidence="2" key="1">
    <citation type="journal article" date="2020" name="bioRxiv">
        <title>Chromosome-level reference genome of the European wasp spider Argiope bruennichi: a resource for studies on range expansion and evolutionary adaptation.</title>
        <authorList>
            <person name="Sheffer M.M."/>
            <person name="Hoppe A."/>
            <person name="Krehenwinkel H."/>
            <person name="Uhl G."/>
            <person name="Kuss A.W."/>
            <person name="Jensen L."/>
            <person name="Jensen C."/>
            <person name="Gillespie R.G."/>
            <person name="Hoff K.J."/>
            <person name="Prost S."/>
        </authorList>
    </citation>
    <scope>NUCLEOTIDE SEQUENCE</scope>
</reference>
<dbReference type="AlphaFoldDB" id="A0A8T0EJ20"/>
<feature type="region of interest" description="Disordered" evidence="1">
    <location>
        <begin position="38"/>
        <end position="73"/>
    </location>
</feature>
<reference evidence="2" key="2">
    <citation type="submission" date="2020-06" db="EMBL/GenBank/DDBJ databases">
        <authorList>
            <person name="Sheffer M."/>
        </authorList>
    </citation>
    <scope>NUCLEOTIDE SEQUENCE</scope>
</reference>
<organism evidence="2 3">
    <name type="scientific">Argiope bruennichi</name>
    <name type="common">Wasp spider</name>
    <name type="synonym">Aranea bruennichi</name>
    <dbReference type="NCBI Taxonomy" id="94029"/>
    <lineage>
        <taxon>Eukaryota</taxon>
        <taxon>Metazoa</taxon>
        <taxon>Ecdysozoa</taxon>
        <taxon>Arthropoda</taxon>
        <taxon>Chelicerata</taxon>
        <taxon>Arachnida</taxon>
        <taxon>Araneae</taxon>
        <taxon>Araneomorphae</taxon>
        <taxon>Entelegynae</taxon>
        <taxon>Araneoidea</taxon>
        <taxon>Araneidae</taxon>
        <taxon>Argiope</taxon>
    </lineage>
</organism>
<name>A0A8T0EJ20_ARGBR</name>
<feature type="compositionally biased region" description="Low complexity" evidence="1">
    <location>
        <begin position="54"/>
        <end position="73"/>
    </location>
</feature>
<feature type="region of interest" description="Disordered" evidence="1">
    <location>
        <begin position="1"/>
        <end position="21"/>
    </location>
</feature>
<evidence type="ECO:0000256" key="1">
    <source>
        <dbReference type="SAM" id="MobiDB-lite"/>
    </source>
</evidence>
<dbReference type="EMBL" id="JABXBU010002227">
    <property type="protein sequence ID" value="KAF8773912.1"/>
    <property type="molecule type" value="Genomic_DNA"/>
</dbReference>
<proteinExistence type="predicted"/>